<protein>
    <submittedName>
        <fullName evidence="1">Uncharacterized protein</fullName>
    </submittedName>
</protein>
<sequence>MVSWKSATRRIVVSSNGRQPGNCQEVGMERTALKRQEHRKEVPWQARFKQLGSRHFRMPIKQKAADDGRRAQVQGSENGTLAALASSGDQKLAHEAAEVVEIFTIATVLALQIGRATYTSFTTRRPCL</sequence>
<dbReference type="Proteomes" id="UP000313359">
    <property type="component" value="Unassembled WGS sequence"/>
</dbReference>
<name>A0A5C2RY88_9APHY</name>
<dbReference type="EMBL" id="ML122291">
    <property type="protein sequence ID" value="RPD56031.1"/>
    <property type="molecule type" value="Genomic_DNA"/>
</dbReference>
<evidence type="ECO:0000313" key="2">
    <source>
        <dbReference type="Proteomes" id="UP000313359"/>
    </source>
</evidence>
<evidence type="ECO:0000313" key="1">
    <source>
        <dbReference type="EMBL" id="RPD56031.1"/>
    </source>
</evidence>
<organism evidence="1 2">
    <name type="scientific">Lentinus tigrinus ALCF2SS1-6</name>
    <dbReference type="NCBI Taxonomy" id="1328759"/>
    <lineage>
        <taxon>Eukaryota</taxon>
        <taxon>Fungi</taxon>
        <taxon>Dikarya</taxon>
        <taxon>Basidiomycota</taxon>
        <taxon>Agaricomycotina</taxon>
        <taxon>Agaricomycetes</taxon>
        <taxon>Polyporales</taxon>
        <taxon>Polyporaceae</taxon>
        <taxon>Lentinus</taxon>
    </lineage>
</organism>
<dbReference type="AlphaFoldDB" id="A0A5C2RY88"/>
<reference evidence="1" key="1">
    <citation type="journal article" date="2018" name="Genome Biol. Evol.">
        <title>Genomics and development of Lentinus tigrinus, a white-rot wood-decaying mushroom with dimorphic fruiting bodies.</title>
        <authorList>
            <person name="Wu B."/>
            <person name="Xu Z."/>
            <person name="Knudson A."/>
            <person name="Carlson A."/>
            <person name="Chen N."/>
            <person name="Kovaka S."/>
            <person name="LaButti K."/>
            <person name="Lipzen A."/>
            <person name="Pennachio C."/>
            <person name="Riley R."/>
            <person name="Schakwitz W."/>
            <person name="Umezawa K."/>
            <person name="Ohm R.A."/>
            <person name="Grigoriev I.V."/>
            <person name="Nagy L.G."/>
            <person name="Gibbons J."/>
            <person name="Hibbett D."/>
        </authorList>
    </citation>
    <scope>NUCLEOTIDE SEQUENCE [LARGE SCALE GENOMIC DNA]</scope>
    <source>
        <strain evidence="1">ALCF2SS1-6</strain>
    </source>
</reference>
<keyword evidence="2" id="KW-1185">Reference proteome</keyword>
<proteinExistence type="predicted"/>
<accession>A0A5C2RY88</accession>
<gene>
    <name evidence="1" type="ORF">L227DRAFT_291802</name>
</gene>